<dbReference type="Proteomes" id="UP000683000">
    <property type="component" value="Unassembled WGS sequence"/>
</dbReference>
<accession>A0A8I2YEI5</accession>
<proteinExistence type="predicted"/>
<dbReference type="EMBL" id="JAGFBS010000051">
    <property type="protein sequence ID" value="KAG6370442.1"/>
    <property type="molecule type" value="Genomic_DNA"/>
</dbReference>
<reference evidence="1" key="1">
    <citation type="submission" date="2021-03" db="EMBL/GenBank/DDBJ databases">
        <title>Evolutionary innovations through gain and loss of genes in the ectomycorrhizal Boletales.</title>
        <authorList>
            <person name="Wu G."/>
            <person name="Miyauchi S."/>
            <person name="Morin E."/>
            <person name="Yang Z.-L."/>
            <person name="Xu J."/>
            <person name="Martin F.M."/>
        </authorList>
    </citation>
    <scope>NUCLEOTIDE SEQUENCE</scope>
    <source>
        <strain evidence="1">BR01</strain>
    </source>
</reference>
<dbReference type="AlphaFoldDB" id="A0A8I2YEI5"/>
<protein>
    <submittedName>
        <fullName evidence="1">Uncharacterized protein</fullName>
    </submittedName>
</protein>
<gene>
    <name evidence="1" type="ORF">JVT61DRAFT_12061</name>
</gene>
<organism evidence="1 2">
    <name type="scientific">Boletus reticuloceps</name>
    <dbReference type="NCBI Taxonomy" id="495285"/>
    <lineage>
        <taxon>Eukaryota</taxon>
        <taxon>Fungi</taxon>
        <taxon>Dikarya</taxon>
        <taxon>Basidiomycota</taxon>
        <taxon>Agaricomycotina</taxon>
        <taxon>Agaricomycetes</taxon>
        <taxon>Agaricomycetidae</taxon>
        <taxon>Boletales</taxon>
        <taxon>Boletineae</taxon>
        <taxon>Boletaceae</taxon>
        <taxon>Boletoideae</taxon>
        <taxon>Boletus</taxon>
    </lineage>
</organism>
<evidence type="ECO:0000313" key="2">
    <source>
        <dbReference type="Proteomes" id="UP000683000"/>
    </source>
</evidence>
<evidence type="ECO:0000313" key="1">
    <source>
        <dbReference type="EMBL" id="KAG6370442.1"/>
    </source>
</evidence>
<name>A0A8I2YEI5_9AGAM</name>
<sequence length="68" mass="7683">MTVSIIAFKFIALCTRGPPDNYTDPYNQVSSQANVPLVANVSPFQRGYAPYAWTPPRQLQDPYKPSRH</sequence>
<comment type="caution">
    <text evidence="1">The sequence shown here is derived from an EMBL/GenBank/DDBJ whole genome shotgun (WGS) entry which is preliminary data.</text>
</comment>
<keyword evidence="2" id="KW-1185">Reference proteome</keyword>